<accession>A0ABS1SB39</accession>
<keyword evidence="2 5" id="KW-0238">DNA-binding</keyword>
<dbReference type="InterPro" id="IPR028082">
    <property type="entry name" value="Peripla_BP_I"/>
</dbReference>
<dbReference type="EMBL" id="JAESHT010000047">
    <property type="protein sequence ID" value="MBL3675764.1"/>
    <property type="molecule type" value="Genomic_DNA"/>
</dbReference>
<dbReference type="CDD" id="cd01392">
    <property type="entry name" value="HTH_LacI"/>
    <property type="match status" value="1"/>
</dbReference>
<organism evidence="5 6">
    <name type="scientific">Paracoccus aerius</name>
    <dbReference type="NCBI Taxonomy" id="1915382"/>
    <lineage>
        <taxon>Bacteria</taxon>
        <taxon>Pseudomonadati</taxon>
        <taxon>Pseudomonadota</taxon>
        <taxon>Alphaproteobacteria</taxon>
        <taxon>Rhodobacterales</taxon>
        <taxon>Paracoccaceae</taxon>
        <taxon>Paracoccus</taxon>
    </lineage>
</organism>
<dbReference type="Gene3D" id="3.40.50.2300">
    <property type="match status" value="2"/>
</dbReference>
<dbReference type="InterPro" id="IPR000843">
    <property type="entry name" value="HTH_LacI"/>
</dbReference>
<evidence type="ECO:0000313" key="5">
    <source>
        <dbReference type="EMBL" id="MBL3675764.1"/>
    </source>
</evidence>
<evidence type="ECO:0000256" key="2">
    <source>
        <dbReference type="ARBA" id="ARBA00023125"/>
    </source>
</evidence>
<dbReference type="InterPro" id="IPR046335">
    <property type="entry name" value="LacI/GalR-like_sensor"/>
</dbReference>
<protein>
    <submittedName>
        <fullName evidence="5">LacI family DNA-binding transcriptional regulator</fullName>
    </submittedName>
</protein>
<dbReference type="RefSeq" id="WP_191313213.1">
    <property type="nucleotide sequence ID" value="NZ_BNCL01000049.1"/>
</dbReference>
<reference evidence="5 6" key="1">
    <citation type="submission" date="2021-01" db="EMBL/GenBank/DDBJ databases">
        <title>011410 draft genome.</title>
        <authorList>
            <person name="Lang L."/>
        </authorList>
    </citation>
    <scope>NUCLEOTIDE SEQUENCE [LARGE SCALE GENOMIC DNA]</scope>
    <source>
        <strain evidence="5 6">KCTC 42845</strain>
    </source>
</reference>
<evidence type="ECO:0000313" key="6">
    <source>
        <dbReference type="Proteomes" id="UP000644749"/>
    </source>
</evidence>
<dbReference type="InterPro" id="IPR010982">
    <property type="entry name" value="Lambda_DNA-bd_dom_sf"/>
</dbReference>
<sequence>MRDVAAEAGVAAITVSRALSSPDRVSPHLLEKVQAAAKKLQYTPNIAAGTLRSQKSRIVAVIVPTIAHSIFAETIQVMSGIFRPAGYHLLIGHSGYSLEEEESLVTAFLARKPDAIILTGYTHSATTIDLIARAEVPLVEIWNIPDEPRDTVVGISNFDAAQAMTRLLIRKGYRKIGYIGGPRENNDRVEQRERGFAAALQEAGLEVPERGIVRKPLEFENGARALTELLSQNSELDAVFAASDILAIGVLMECQNQGIRVPEQLAVVGFDDVGLASYTSPPLTTVRVPREEIGRRAAQEVLKRLSGGSTEPRIIDLGFEIIERRSA</sequence>
<evidence type="ECO:0000256" key="1">
    <source>
        <dbReference type="ARBA" id="ARBA00023015"/>
    </source>
</evidence>
<dbReference type="Proteomes" id="UP000644749">
    <property type="component" value="Unassembled WGS sequence"/>
</dbReference>
<dbReference type="Pfam" id="PF13377">
    <property type="entry name" value="Peripla_BP_3"/>
    <property type="match status" value="1"/>
</dbReference>
<keyword evidence="1" id="KW-0805">Transcription regulation</keyword>
<dbReference type="GO" id="GO:0003677">
    <property type="term" value="F:DNA binding"/>
    <property type="evidence" value="ECO:0007669"/>
    <property type="project" value="UniProtKB-KW"/>
</dbReference>
<dbReference type="SUPFAM" id="SSF53822">
    <property type="entry name" value="Periplasmic binding protein-like I"/>
    <property type="match status" value="1"/>
</dbReference>
<dbReference type="SUPFAM" id="SSF47413">
    <property type="entry name" value="lambda repressor-like DNA-binding domains"/>
    <property type="match status" value="1"/>
</dbReference>
<keyword evidence="6" id="KW-1185">Reference proteome</keyword>
<keyword evidence="3" id="KW-0804">Transcription</keyword>
<feature type="domain" description="HTH lacI-type" evidence="4">
    <location>
        <begin position="1"/>
        <end position="53"/>
    </location>
</feature>
<dbReference type="Gene3D" id="1.10.260.40">
    <property type="entry name" value="lambda repressor-like DNA-binding domains"/>
    <property type="match status" value="1"/>
</dbReference>
<comment type="caution">
    <text evidence="5">The sequence shown here is derived from an EMBL/GenBank/DDBJ whole genome shotgun (WGS) entry which is preliminary data.</text>
</comment>
<dbReference type="PANTHER" id="PTHR30146">
    <property type="entry name" value="LACI-RELATED TRANSCRIPTIONAL REPRESSOR"/>
    <property type="match status" value="1"/>
</dbReference>
<dbReference type="CDD" id="cd01575">
    <property type="entry name" value="PBP1_GntR"/>
    <property type="match status" value="1"/>
</dbReference>
<proteinExistence type="predicted"/>
<dbReference type="PROSITE" id="PS50932">
    <property type="entry name" value="HTH_LACI_2"/>
    <property type="match status" value="1"/>
</dbReference>
<gene>
    <name evidence="5" type="ORF">JL111_20100</name>
</gene>
<dbReference type="Pfam" id="PF00356">
    <property type="entry name" value="LacI"/>
    <property type="match status" value="1"/>
</dbReference>
<evidence type="ECO:0000256" key="3">
    <source>
        <dbReference type="ARBA" id="ARBA00023163"/>
    </source>
</evidence>
<name>A0ABS1SB39_9RHOB</name>
<dbReference type="PANTHER" id="PTHR30146:SF33">
    <property type="entry name" value="TRANSCRIPTIONAL REGULATOR"/>
    <property type="match status" value="1"/>
</dbReference>
<evidence type="ECO:0000259" key="4">
    <source>
        <dbReference type="PROSITE" id="PS50932"/>
    </source>
</evidence>
<dbReference type="SMART" id="SM00354">
    <property type="entry name" value="HTH_LACI"/>
    <property type="match status" value="1"/>
</dbReference>